<proteinExistence type="inferred from homology"/>
<evidence type="ECO:0000313" key="5">
    <source>
        <dbReference type="Proteomes" id="UP000187485"/>
    </source>
</evidence>
<evidence type="ECO:0000256" key="2">
    <source>
        <dbReference type="HAMAP-Rule" id="MF_00973"/>
    </source>
</evidence>
<keyword evidence="5" id="KW-1185">Reference proteome</keyword>
<dbReference type="InterPro" id="IPR010119">
    <property type="entry name" value="Gluconeogen_factor"/>
</dbReference>
<dbReference type="InterPro" id="IPR038136">
    <property type="entry name" value="CofD-like_dom_sf"/>
</dbReference>
<evidence type="ECO:0000256" key="3">
    <source>
        <dbReference type="SAM" id="Phobius"/>
    </source>
</evidence>
<dbReference type="PANTHER" id="PTHR30135:SF3">
    <property type="entry name" value="GLUCONEOGENESIS FACTOR-RELATED"/>
    <property type="match status" value="1"/>
</dbReference>
<keyword evidence="3" id="KW-1133">Transmembrane helix</keyword>
<keyword evidence="3" id="KW-0472">Membrane</keyword>
<comment type="similarity">
    <text evidence="2">Belongs to the gluconeogenesis factor family.</text>
</comment>
<dbReference type="GO" id="GO:0005737">
    <property type="term" value="C:cytoplasm"/>
    <property type="evidence" value="ECO:0007669"/>
    <property type="project" value="UniProtKB-SubCell"/>
</dbReference>
<dbReference type="EMBL" id="BDJK01000003">
    <property type="protein sequence ID" value="GAV21544.1"/>
    <property type="molecule type" value="Genomic_DNA"/>
</dbReference>
<feature type="transmembrane region" description="Helical" evidence="3">
    <location>
        <begin position="42"/>
        <end position="58"/>
    </location>
</feature>
<organism evidence="4 5">
    <name type="scientific">Carboxydothermus pertinax</name>
    <dbReference type="NCBI Taxonomy" id="870242"/>
    <lineage>
        <taxon>Bacteria</taxon>
        <taxon>Bacillati</taxon>
        <taxon>Bacillota</taxon>
        <taxon>Clostridia</taxon>
        <taxon>Thermoanaerobacterales</taxon>
        <taxon>Thermoanaerobacteraceae</taxon>
        <taxon>Carboxydothermus</taxon>
    </lineage>
</organism>
<dbReference type="RefSeq" id="WP_075857993.1">
    <property type="nucleotide sequence ID" value="NZ_BDJK01000003.1"/>
</dbReference>
<keyword evidence="3" id="KW-0812">Transmembrane</keyword>
<dbReference type="HAMAP" id="MF_00973">
    <property type="entry name" value="Gluconeogen_factor"/>
    <property type="match status" value="1"/>
</dbReference>
<dbReference type="Proteomes" id="UP000187485">
    <property type="component" value="Unassembled WGS sequence"/>
</dbReference>
<comment type="caution">
    <text evidence="4">The sequence shown here is derived from an EMBL/GenBank/DDBJ whole genome shotgun (WGS) entry which is preliminary data.</text>
</comment>
<dbReference type="Gene3D" id="3.40.50.10680">
    <property type="entry name" value="CofD-like domains"/>
    <property type="match status" value="1"/>
</dbReference>
<dbReference type="InterPro" id="IPR002882">
    <property type="entry name" value="CofD"/>
</dbReference>
<comment type="subcellular location">
    <subcellularLocation>
        <location evidence="2">Cytoplasm</location>
    </subcellularLocation>
</comment>
<dbReference type="GO" id="GO:0008360">
    <property type="term" value="P:regulation of cell shape"/>
    <property type="evidence" value="ECO:0007669"/>
    <property type="project" value="UniProtKB-UniRule"/>
</dbReference>
<comment type="function">
    <text evidence="2">Required for morphogenesis under gluconeogenic growth conditions.</text>
</comment>
<sequence>MRKVLLWFYPGLKIKRYIFLIGAGVVLFALGFHQLLTKNQDQWIVVLGISVFLLAYGFKKLLNSVLNTLYPGETGNVIEEIYLRKKLLRGPKIAVLGGGTGLSTLLRGLKHYTSNLTAIVTVADDGGSSGRLREEMGMLPPGDIRNCLVALADKESLMESLLQFRFTEGDLAGHSIGNLLIAALWKISGNFSRAVFSLGQILKVRGVVYPSTEEKVVLRGILANGDEVVGESNFGEVTSPVKKVYLHPAGAKTLPEVEKAIRDADLIILGPGSLYTSIIPNLLVEGVVESIKRSNAPVLYIMNIMTEKGETSGYDALDHLQAIIDHAGPIVDYVLINNENPAPELLAKYRREGQYPVKVDEKLLKKLGIKKVIKAPVLDQKQYLRHDPEKLARVILNFYREEIAEKNLASEGW</sequence>
<keyword evidence="1 2" id="KW-0963">Cytoplasm</keyword>
<feature type="transmembrane region" description="Helical" evidence="3">
    <location>
        <begin position="17"/>
        <end position="36"/>
    </location>
</feature>
<protein>
    <recommendedName>
        <fullName evidence="2">Putative gluconeogenesis factor</fullName>
    </recommendedName>
</protein>
<reference evidence="5" key="1">
    <citation type="submission" date="2016-12" db="EMBL/GenBank/DDBJ databases">
        <title>Draft Genome Sequences od Carboxydothermus pertinax and islandicus, Hydrogenogenic Carboxydotrophic Bacteria.</title>
        <authorList>
            <person name="Fukuyama Y."/>
            <person name="Ohmae K."/>
            <person name="Yoneda Y."/>
            <person name="Yoshida T."/>
            <person name="Sako Y."/>
        </authorList>
    </citation>
    <scope>NUCLEOTIDE SEQUENCE [LARGE SCALE GENOMIC DNA]</scope>
    <source>
        <strain evidence="5">Ug1</strain>
    </source>
</reference>
<accession>A0A1L8CRQ3</accession>
<dbReference type="CDD" id="cd07187">
    <property type="entry name" value="YvcK_like"/>
    <property type="match status" value="1"/>
</dbReference>
<dbReference type="STRING" id="870242.cpu_00540"/>
<dbReference type="AlphaFoldDB" id="A0A1L8CRQ3"/>
<evidence type="ECO:0000256" key="1">
    <source>
        <dbReference type="ARBA" id="ARBA00022490"/>
    </source>
</evidence>
<dbReference type="SUPFAM" id="SSF142338">
    <property type="entry name" value="CofD-like"/>
    <property type="match status" value="1"/>
</dbReference>
<dbReference type="OrthoDB" id="9783842at2"/>
<dbReference type="PANTHER" id="PTHR30135">
    <property type="entry name" value="UNCHARACTERIZED PROTEIN YVCK-RELATED"/>
    <property type="match status" value="1"/>
</dbReference>
<gene>
    <name evidence="4" type="ORF">cpu_00540</name>
</gene>
<dbReference type="GO" id="GO:0043743">
    <property type="term" value="F:LPPG:FO 2-phospho-L-lactate transferase activity"/>
    <property type="evidence" value="ECO:0007669"/>
    <property type="project" value="InterPro"/>
</dbReference>
<evidence type="ECO:0000313" key="4">
    <source>
        <dbReference type="EMBL" id="GAV21544.1"/>
    </source>
</evidence>
<name>A0A1L8CRQ3_9THEO</name>
<dbReference type="NCBIfam" id="TIGR01826">
    <property type="entry name" value="CofD_related"/>
    <property type="match status" value="1"/>
</dbReference>
<dbReference type="Pfam" id="PF01933">
    <property type="entry name" value="CofD"/>
    <property type="match status" value="1"/>
</dbReference>